<proteinExistence type="predicted"/>
<name>A0A101FXN2_9CHLR</name>
<organism evidence="1 2">
    <name type="scientific">Anaerolinea thermophila</name>
    <dbReference type="NCBI Taxonomy" id="167964"/>
    <lineage>
        <taxon>Bacteria</taxon>
        <taxon>Bacillati</taxon>
        <taxon>Chloroflexota</taxon>
        <taxon>Anaerolineae</taxon>
        <taxon>Anaerolineales</taxon>
        <taxon>Anaerolineaceae</taxon>
        <taxon>Anaerolinea</taxon>
    </lineage>
</organism>
<feature type="non-terminal residue" evidence="1">
    <location>
        <position position="69"/>
    </location>
</feature>
<protein>
    <submittedName>
        <fullName evidence="1">Uncharacterized protein</fullName>
    </submittedName>
</protein>
<sequence>MQIKLGCYRVGNIWKSQQDIFNFLVSHFRFYHQMEIQDVYKLFYQGVEEGLEPCIIPGEGPYHCLYTGV</sequence>
<dbReference type="AlphaFoldDB" id="A0A101FXN2"/>
<evidence type="ECO:0000313" key="1">
    <source>
        <dbReference type="EMBL" id="KUK46310.1"/>
    </source>
</evidence>
<evidence type="ECO:0000313" key="2">
    <source>
        <dbReference type="Proteomes" id="UP000064249"/>
    </source>
</evidence>
<dbReference type="Proteomes" id="UP000064249">
    <property type="component" value="Unassembled WGS sequence"/>
</dbReference>
<reference evidence="1 2" key="1">
    <citation type="journal article" date="2015" name="MBio">
        <title>Genome-Resolved Metagenomic Analysis Reveals Roles for Candidate Phyla and Other Microbial Community Members in Biogeochemical Transformations in Oil Reservoirs.</title>
        <authorList>
            <person name="Hu P."/>
            <person name="Tom L."/>
            <person name="Singh A."/>
            <person name="Thomas B.C."/>
            <person name="Baker B.J."/>
            <person name="Piceno Y.M."/>
            <person name="Andersen G.L."/>
            <person name="Banfield J.F."/>
        </authorList>
    </citation>
    <scope>NUCLEOTIDE SEQUENCE [LARGE SCALE GENOMIC DNA]</scope>
    <source>
        <strain evidence="1">46_16</strain>
    </source>
</reference>
<dbReference type="EMBL" id="LGFU01000040">
    <property type="protein sequence ID" value="KUK46310.1"/>
    <property type="molecule type" value="Genomic_DNA"/>
</dbReference>
<accession>A0A101FXN2</accession>
<comment type="caution">
    <text evidence="1">The sequence shown here is derived from an EMBL/GenBank/DDBJ whole genome shotgun (WGS) entry which is preliminary data.</text>
</comment>
<gene>
    <name evidence="1" type="ORF">XD73_0805</name>
</gene>